<feature type="region of interest" description="Disordered" evidence="1">
    <location>
        <begin position="1"/>
        <end position="110"/>
    </location>
</feature>
<proteinExistence type="predicted"/>
<keyword evidence="3" id="KW-1185">Reference proteome</keyword>
<comment type="caution">
    <text evidence="2">The sequence shown here is derived from an EMBL/GenBank/DDBJ whole genome shotgun (WGS) entry which is preliminary data.</text>
</comment>
<evidence type="ECO:0000313" key="3">
    <source>
        <dbReference type="Proteomes" id="UP001066276"/>
    </source>
</evidence>
<feature type="compositionally biased region" description="Basic and acidic residues" evidence="1">
    <location>
        <begin position="45"/>
        <end position="64"/>
    </location>
</feature>
<evidence type="ECO:0000313" key="2">
    <source>
        <dbReference type="EMBL" id="KAJ1208756.1"/>
    </source>
</evidence>
<reference evidence="2" key="1">
    <citation type="journal article" date="2022" name="bioRxiv">
        <title>Sequencing and chromosome-scale assembly of the giantPleurodeles waltlgenome.</title>
        <authorList>
            <person name="Brown T."/>
            <person name="Elewa A."/>
            <person name="Iarovenko S."/>
            <person name="Subramanian E."/>
            <person name="Araus A.J."/>
            <person name="Petzold A."/>
            <person name="Susuki M."/>
            <person name="Suzuki K.-i.T."/>
            <person name="Hayashi T."/>
            <person name="Toyoda A."/>
            <person name="Oliveira C."/>
            <person name="Osipova E."/>
            <person name="Leigh N.D."/>
            <person name="Simon A."/>
            <person name="Yun M.H."/>
        </authorList>
    </citation>
    <scope>NUCLEOTIDE SEQUENCE</scope>
    <source>
        <strain evidence="2">20211129_DDA</strain>
        <tissue evidence="2">Liver</tissue>
    </source>
</reference>
<gene>
    <name evidence="2" type="ORF">NDU88_004139</name>
</gene>
<evidence type="ECO:0000256" key="1">
    <source>
        <dbReference type="SAM" id="MobiDB-lite"/>
    </source>
</evidence>
<dbReference type="Proteomes" id="UP001066276">
    <property type="component" value="Chromosome 1_2"/>
</dbReference>
<protein>
    <submittedName>
        <fullName evidence="2">Uncharacterized protein</fullName>
    </submittedName>
</protein>
<name>A0AAV7W861_PLEWA</name>
<dbReference type="AlphaFoldDB" id="A0AAV7W861"/>
<dbReference type="EMBL" id="JANPWB010000002">
    <property type="protein sequence ID" value="KAJ1208756.1"/>
    <property type="molecule type" value="Genomic_DNA"/>
</dbReference>
<organism evidence="2 3">
    <name type="scientific">Pleurodeles waltl</name>
    <name type="common">Iberian ribbed newt</name>
    <dbReference type="NCBI Taxonomy" id="8319"/>
    <lineage>
        <taxon>Eukaryota</taxon>
        <taxon>Metazoa</taxon>
        <taxon>Chordata</taxon>
        <taxon>Craniata</taxon>
        <taxon>Vertebrata</taxon>
        <taxon>Euteleostomi</taxon>
        <taxon>Amphibia</taxon>
        <taxon>Batrachia</taxon>
        <taxon>Caudata</taxon>
        <taxon>Salamandroidea</taxon>
        <taxon>Salamandridae</taxon>
        <taxon>Pleurodelinae</taxon>
        <taxon>Pleurodeles</taxon>
    </lineage>
</organism>
<accession>A0AAV7W861</accession>
<sequence length="110" mass="12131">MVCPGRGSSGDRGPNWDGARPAAGVPDPERGEAWTSILGESLPPRWRERGGKLTEEIQRPEPPRGRQTMPTQGPGRVNETRGCLLPSLHRTTRRNLPRSKALDITLKSRT</sequence>